<dbReference type="Proteomes" id="UP001217476">
    <property type="component" value="Chromosome"/>
</dbReference>
<feature type="domain" description="HTH cro/C1-type" evidence="2">
    <location>
        <begin position="13"/>
        <end position="61"/>
    </location>
</feature>
<evidence type="ECO:0000313" key="4">
    <source>
        <dbReference type="Proteomes" id="UP001217476"/>
    </source>
</evidence>
<dbReference type="InterPro" id="IPR010982">
    <property type="entry name" value="Lambda_DNA-bd_dom_sf"/>
</dbReference>
<dbReference type="GO" id="GO:0003677">
    <property type="term" value="F:DNA binding"/>
    <property type="evidence" value="ECO:0007669"/>
    <property type="project" value="InterPro"/>
</dbReference>
<accession>A0AAJ6AZ80</accession>
<evidence type="ECO:0000313" key="3">
    <source>
        <dbReference type="EMBL" id="WEK03516.1"/>
    </source>
</evidence>
<evidence type="ECO:0000259" key="2">
    <source>
        <dbReference type="PROSITE" id="PS50943"/>
    </source>
</evidence>
<dbReference type="SMART" id="SM00530">
    <property type="entry name" value="HTH_XRE"/>
    <property type="match status" value="1"/>
</dbReference>
<dbReference type="Pfam" id="PF13560">
    <property type="entry name" value="HTH_31"/>
    <property type="match status" value="1"/>
</dbReference>
<sequence length="134" mass="14422">MVDKAWFETRMLEKGLSLRMVAHQLDVDPSALSRSLNAKRKLKPGEITRLAAILGASPASILEHVDIAANKGFGEMPQTKLGTPMPVDAGSKPSPSGAKVQHPAFGALKGMITLLPDVDYTEPADPEWGKVYED</sequence>
<feature type="region of interest" description="Disordered" evidence="1">
    <location>
        <begin position="76"/>
        <end position="101"/>
    </location>
</feature>
<reference evidence="3" key="1">
    <citation type="submission" date="2023-03" db="EMBL/GenBank/DDBJ databases">
        <title>Andean soil-derived lignocellulolytic bacterial consortium as a source of novel taxa and putative plastic-active enzymes.</title>
        <authorList>
            <person name="Diaz-Garcia L."/>
            <person name="Chuvochina M."/>
            <person name="Feuerriegel G."/>
            <person name="Bunk B."/>
            <person name="Sproer C."/>
            <person name="Streit W.R."/>
            <person name="Rodriguez L.M."/>
            <person name="Overmann J."/>
            <person name="Jimenez D.J."/>
        </authorList>
    </citation>
    <scope>NUCLEOTIDE SEQUENCE</scope>
    <source>
        <strain evidence="3">MAG 4196</strain>
    </source>
</reference>
<dbReference type="AlphaFoldDB" id="A0AAJ6AZ80"/>
<dbReference type="SUPFAM" id="SSF47413">
    <property type="entry name" value="lambda repressor-like DNA-binding domains"/>
    <property type="match status" value="1"/>
</dbReference>
<proteinExistence type="predicted"/>
<dbReference type="InterPro" id="IPR001387">
    <property type="entry name" value="Cro/C1-type_HTH"/>
</dbReference>
<dbReference type="EMBL" id="CP119312">
    <property type="protein sequence ID" value="WEK03516.1"/>
    <property type="molecule type" value="Genomic_DNA"/>
</dbReference>
<gene>
    <name evidence="3" type="ORF">P0Y65_15120</name>
</gene>
<dbReference type="PROSITE" id="PS50943">
    <property type="entry name" value="HTH_CROC1"/>
    <property type="match status" value="1"/>
</dbReference>
<protein>
    <submittedName>
        <fullName evidence="3">Helix-turn-helix transcriptional regulator</fullName>
    </submittedName>
</protein>
<dbReference type="Gene3D" id="1.10.260.40">
    <property type="entry name" value="lambda repressor-like DNA-binding domains"/>
    <property type="match status" value="1"/>
</dbReference>
<dbReference type="CDD" id="cd00093">
    <property type="entry name" value="HTH_XRE"/>
    <property type="match status" value="1"/>
</dbReference>
<organism evidence="3 4">
    <name type="scientific">Candidatus Devosia phytovorans</name>
    <dbReference type="NCBI Taxonomy" id="3121372"/>
    <lineage>
        <taxon>Bacteria</taxon>
        <taxon>Pseudomonadati</taxon>
        <taxon>Pseudomonadota</taxon>
        <taxon>Alphaproteobacteria</taxon>
        <taxon>Hyphomicrobiales</taxon>
        <taxon>Devosiaceae</taxon>
        <taxon>Devosia</taxon>
    </lineage>
</organism>
<name>A0AAJ6AZ80_9HYPH</name>
<evidence type="ECO:0000256" key="1">
    <source>
        <dbReference type="SAM" id="MobiDB-lite"/>
    </source>
</evidence>